<dbReference type="Gene3D" id="3.30.70.270">
    <property type="match status" value="1"/>
</dbReference>
<evidence type="ECO:0000313" key="17">
    <source>
        <dbReference type="WBParaSite" id="SBAD_0000777801-mRNA-1"/>
    </source>
</evidence>
<dbReference type="GO" id="GO:0005634">
    <property type="term" value="C:nucleus"/>
    <property type="evidence" value="ECO:0007669"/>
    <property type="project" value="UniProtKB-SubCell"/>
</dbReference>
<dbReference type="WBParaSite" id="SBAD_0000777801-mRNA-1">
    <property type="protein sequence ID" value="SBAD_0000777801-mRNA-1"/>
    <property type="gene ID" value="SBAD_0000777801"/>
</dbReference>
<dbReference type="Gene3D" id="3.30.1490.100">
    <property type="entry name" value="DNA polymerase, Y-family, little finger domain"/>
    <property type="match status" value="1"/>
</dbReference>
<dbReference type="Gene3D" id="1.10.150.20">
    <property type="entry name" value="5' to 3' exonuclease, C-terminal subdomain"/>
    <property type="match status" value="1"/>
</dbReference>
<keyword evidence="7" id="KW-0479">Metal-binding</keyword>
<evidence type="ECO:0000256" key="7">
    <source>
        <dbReference type="ARBA" id="ARBA00022723"/>
    </source>
</evidence>
<dbReference type="Pfam" id="PF11799">
    <property type="entry name" value="IMS_C"/>
    <property type="match status" value="1"/>
</dbReference>
<name>A0A183IV46_9BILA</name>
<dbReference type="PROSITE" id="PS50172">
    <property type="entry name" value="BRCT"/>
    <property type="match status" value="1"/>
</dbReference>
<evidence type="ECO:0000256" key="8">
    <source>
        <dbReference type="ARBA" id="ARBA00022763"/>
    </source>
</evidence>
<dbReference type="InterPro" id="IPR043128">
    <property type="entry name" value="Rev_trsase/Diguanyl_cyclase"/>
</dbReference>
<proteinExistence type="inferred from homology"/>
<keyword evidence="9" id="KW-0460">Magnesium</keyword>
<feature type="domain" description="BRCT" evidence="13">
    <location>
        <begin position="17"/>
        <end position="96"/>
    </location>
</feature>
<dbReference type="SUPFAM" id="SSF52113">
    <property type="entry name" value="BRCT domain"/>
    <property type="match status" value="1"/>
</dbReference>
<keyword evidence="5" id="KW-0808">Transferase</keyword>
<evidence type="ECO:0000259" key="14">
    <source>
        <dbReference type="PROSITE" id="PS50173"/>
    </source>
</evidence>
<sequence length="492" mass="55580">MNESTRRKSFDSTVADYTFTGWFTLDPPAEQLKRIVLDNGGQYHVYATDERTHVIASNLPHSKLSRLKSTDKIVRPEWIMDSLAAGCLLPERDYRLLRTENIEKFCESVPGTSEKEFSAAATSSSKQYTRSIPATNDPNFLSEFYKKSRLHFLSSWGQEMKKFVQQIRQTSDRTFKGRERLKTFLSKIGNDQQLTEDDESVLSFPSHVMHLDMDCFFVSISLRNRPELENSPVAVCHSSGRGQDEKKSFAEVASCNYVARRYTLDIEPVSCDEMFVDLEELCRSMPCQPTEVANFFRHEIRNRIGCSASAGIGVGYHTLAKLQELGASTCGDLTKVDLPKLQKTFGTKRGKLLYEFVRGIDWRPVIADPGAKSVSCDVNYGIRFSTTDEAESFLQRLCEELHGRMQAIGKCGHSVTLKLMVRSLTAPVNTKKFLGHGECDTVSRSCTTMKPMSEAAAIYEQCLSLLHLLKPNPCDIRGVSLYTMHRASRIFQ</sequence>
<organism evidence="17">
    <name type="scientific">Soboliphyme baturini</name>
    <dbReference type="NCBI Taxonomy" id="241478"/>
    <lineage>
        <taxon>Eukaryota</taxon>
        <taxon>Metazoa</taxon>
        <taxon>Ecdysozoa</taxon>
        <taxon>Nematoda</taxon>
        <taxon>Enoplea</taxon>
        <taxon>Dorylaimia</taxon>
        <taxon>Dioctophymatida</taxon>
        <taxon>Dioctophymatoidea</taxon>
        <taxon>Soboliphymatidae</taxon>
        <taxon>Soboliphyme</taxon>
    </lineage>
</organism>
<dbReference type="OrthoDB" id="427711at2759"/>
<gene>
    <name evidence="15" type="ORF">SBAD_LOCUS7492</name>
</gene>
<dbReference type="PROSITE" id="PS50173">
    <property type="entry name" value="UMUC"/>
    <property type="match status" value="1"/>
</dbReference>
<dbReference type="InterPro" id="IPR017961">
    <property type="entry name" value="DNA_pol_Y-fam_little_finger"/>
</dbReference>
<dbReference type="Pfam" id="PF16589">
    <property type="entry name" value="BRCT_2"/>
    <property type="match status" value="1"/>
</dbReference>
<dbReference type="InterPro" id="IPR036775">
    <property type="entry name" value="DNA_pol_Y-fam_lit_finger_sf"/>
</dbReference>
<evidence type="ECO:0000256" key="5">
    <source>
        <dbReference type="ARBA" id="ARBA00022679"/>
    </source>
</evidence>
<evidence type="ECO:0000256" key="6">
    <source>
        <dbReference type="ARBA" id="ARBA00022695"/>
    </source>
</evidence>
<keyword evidence="16" id="KW-1185">Reference proteome</keyword>
<dbReference type="Proteomes" id="UP000270296">
    <property type="component" value="Unassembled WGS sequence"/>
</dbReference>
<keyword evidence="4" id="KW-0237">DNA synthesis</keyword>
<keyword evidence="10" id="KW-0238">DNA-binding</keyword>
<keyword evidence="12" id="KW-0539">Nucleus</keyword>
<evidence type="ECO:0000256" key="4">
    <source>
        <dbReference type="ARBA" id="ARBA00022634"/>
    </source>
</evidence>
<dbReference type="Gene3D" id="6.10.250.1490">
    <property type="match status" value="1"/>
</dbReference>
<dbReference type="GO" id="GO:0017125">
    <property type="term" value="F:deoxycytidyl transferase activity"/>
    <property type="evidence" value="ECO:0007669"/>
    <property type="project" value="TreeGrafter"/>
</dbReference>
<dbReference type="InterPro" id="IPR036420">
    <property type="entry name" value="BRCT_dom_sf"/>
</dbReference>
<dbReference type="EMBL" id="UZAM01010673">
    <property type="protein sequence ID" value="VDP13308.1"/>
    <property type="molecule type" value="Genomic_DNA"/>
</dbReference>
<dbReference type="GO" id="GO:0006281">
    <property type="term" value="P:DNA repair"/>
    <property type="evidence" value="ECO:0007669"/>
    <property type="project" value="UniProtKB-KW"/>
</dbReference>
<dbReference type="PANTHER" id="PTHR45990">
    <property type="entry name" value="DNA REPAIR PROTEIN REV1"/>
    <property type="match status" value="1"/>
</dbReference>
<dbReference type="GO" id="GO:0070987">
    <property type="term" value="P:error-free translesion synthesis"/>
    <property type="evidence" value="ECO:0007669"/>
    <property type="project" value="TreeGrafter"/>
</dbReference>
<reference evidence="17" key="1">
    <citation type="submission" date="2016-06" db="UniProtKB">
        <authorList>
            <consortium name="WormBaseParasite"/>
        </authorList>
    </citation>
    <scope>IDENTIFICATION</scope>
</reference>
<dbReference type="InterPro" id="IPR053848">
    <property type="entry name" value="IMS_HHH_1"/>
</dbReference>
<evidence type="ECO:0000256" key="12">
    <source>
        <dbReference type="ARBA" id="ARBA00023242"/>
    </source>
</evidence>
<evidence type="ECO:0000256" key="10">
    <source>
        <dbReference type="ARBA" id="ARBA00023125"/>
    </source>
</evidence>
<dbReference type="GO" id="GO:0003684">
    <property type="term" value="F:damaged DNA binding"/>
    <property type="evidence" value="ECO:0007669"/>
    <property type="project" value="InterPro"/>
</dbReference>
<dbReference type="GO" id="GO:0003887">
    <property type="term" value="F:DNA-directed DNA polymerase activity"/>
    <property type="evidence" value="ECO:0007669"/>
    <property type="project" value="InterPro"/>
</dbReference>
<dbReference type="FunFam" id="3.30.1490.100:FF:000001">
    <property type="entry name" value="DNA repair protein REV1"/>
    <property type="match status" value="1"/>
</dbReference>
<dbReference type="Pfam" id="PF00817">
    <property type="entry name" value="IMS"/>
    <property type="match status" value="1"/>
</dbReference>
<protein>
    <recommendedName>
        <fullName evidence="3">DNA repair protein REV1</fullName>
    </recommendedName>
</protein>
<comment type="similarity">
    <text evidence="2">Belongs to the DNA polymerase type-Y family.</text>
</comment>
<feature type="domain" description="UmuC" evidence="14">
    <location>
        <begin position="208"/>
        <end position="262"/>
    </location>
</feature>
<dbReference type="CDD" id="cd17719">
    <property type="entry name" value="BRCT_Rev1"/>
    <property type="match status" value="1"/>
</dbReference>
<comment type="subcellular location">
    <subcellularLocation>
        <location evidence="1">Nucleus</location>
    </subcellularLocation>
</comment>
<accession>A0A183IV46</accession>
<keyword evidence="6" id="KW-0548">Nucleotidyltransferase</keyword>
<dbReference type="InterPro" id="IPR001126">
    <property type="entry name" value="UmuC"/>
</dbReference>
<keyword evidence="8" id="KW-0227">DNA damage</keyword>
<dbReference type="SUPFAM" id="SSF56672">
    <property type="entry name" value="DNA/RNA polymerases"/>
    <property type="match status" value="1"/>
</dbReference>
<evidence type="ECO:0000256" key="2">
    <source>
        <dbReference type="ARBA" id="ARBA00010945"/>
    </source>
</evidence>
<dbReference type="GO" id="GO:0046872">
    <property type="term" value="F:metal ion binding"/>
    <property type="evidence" value="ECO:0007669"/>
    <property type="project" value="UniProtKB-KW"/>
</dbReference>
<dbReference type="InterPro" id="IPR001357">
    <property type="entry name" value="BRCT_dom"/>
</dbReference>
<reference evidence="15 16" key="2">
    <citation type="submission" date="2018-11" db="EMBL/GenBank/DDBJ databases">
        <authorList>
            <consortium name="Pathogen Informatics"/>
        </authorList>
    </citation>
    <scope>NUCLEOTIDE SEQUENCE [LARGE SCALE GENOMIC DNA]</scope>
</reference>
<evidence type="ECO:0000313" key="15">
    <source>
        <dbReference type="EMBL" id="VDP13308.1"/>
    </source>
</evidence>
<evidence type="ECO:0000256" key="11">
    <source>
        <dbReference type="ARBA" id="ARBA00023204"/>
    </source>
</evidence>
<dbReference type="SUPFAM" id="SSF100879">
    <property type="entry name" value="Lesion bypass DNA polymerase (Y-family), little finger domain"/>
    <property type="match status" value="1"/>
</dbReference>
<dbReference type="Gene3D" id="3.40.50.10190">
    <property type="entry name" value="BRCT domain"/>
    <property type="match status" value="1"/>
</dbReference>
<evidence type="ECO:0000313" key="16">
    <source>
        <dbReference type="Proteomes" id="UP000270296"/>
    </source>
</evidence>
<evidence type="ECO:0000256" key="9">
    <source>
        <dbReference type="ARBA" id="ARBA00022842"/>
    </source>
</evidence>
<dbReference type="Gene3D" id="3.40.1170.60">
    <property type="match status" value="1"/>
</dbReference>
<dbReference type="Pfam" id="PF21999">
    <property type="entry name" value="IMS_HHH_1"/>
    <property type="match status" value="1"/>
</dbReference>
<keyword evidence="11" id="KW-0234">DNA repair</keyword>
<evidence type="ECO:0000256" key="3">
    <source>
        <dbReference type="ARBA" id="ARBA00020399"/>
    </source>
</evidence>
<dbReference type="PANTHER" id="PTHR45990:SF1">
    <property type="entry name" value="DNA REPAIR PROTEIN REV1"/>
    <property type="match status" value="1"/>
</dbReference>
<evidence type="ECO:0000256" key="1">
    <source>
        <dbReference type="ARBA" id="ARBA00004123"/>
    </source>
</evidence>
<dbReference type="InterPro" id="IPR043502">
    <property type="entry name" value="DNA/RNA_pol_sf"/>
</dbReference>
<dbReference type="AlphaFoldDB" id="A0A183IV46"/>
<dbReference type="GO" id="GO:0042276">
    <property type="term" value="P:error-prone translesion synthesis"/>
    <property type="evidence" value="ECO:0007669"/>
    <property type="project" value="TreeGrafter"/>
</dbReference>
<dbReference type="SMART" id="SM00292">
    <property type="entry name" value="BRCT"/>
    <property type="match status" value="1"/>
</dbReference>
<evidence type="ECO:0000259" key="13">
    <source>
        <dbReference type="PROSITE" id="PS50172"/>
    </source>
</evidence>